<sequence length="100" mass="11244">MESNGGCRWRQLQPGRRHTELSARSTLTVWDWAFWLASITAVRGTVSSSSTLPEDGFSMTRDIRNLRPADGLRTLATPEPGSCRVIALLRRSDWTIEKPT</sequence>
<gene>
    <name evidence="1" type="ORF">D4764_04G0014850</name>
</gene>
<dbReference type="EMBL" id="RHFK02000017">
    <property type="protein sequence ID" value="TWW62838.1"/>
    <property type="molecule type" value="Genomic_DNA"/>
</dbReference>
<keyword evidence="2" id="KW-1185">Reference proteome</keyword>
<keyword evidence="1" id="KW-0418">Kinase</keyword>
<comment type="caution">
    <text evidence="1">The sequence shown here is derived from an EMBL/GenBank/DDBJ whole genome shotgun (WGS) entry which is preliminary data.</text>
</comment>
<evidence type="ECO:0000313" key="2">
    <source>
        <dbReference type="Proteomes" id="UP000324091"/>
    </source>
</evidence>
<accession>A0A5C6N7W9</accession>
<protein>
    <submittedName>
        <fullName evidence="1">PX domain-containing protein kinase-like protein</fullName>
    </submittedName>
</protein>
<organism evidence="1 2">
    <name type="scientific">Takifugu flavidus</name>
    <name type="common">sansaifugu</name>
    <dbReference type="NCBI Taxonomy" id="433684"/>
    <lineage>
        <taxon>Eukaryota</taxon>
        <taxon>Metazoa</taxon>
        <taxon>Chordata</taxon>
        <taxon>Craniata</taxon>
        <taxon>Vertebrata</taxon>
        <taxon>Euteleostomi</taxon>
        <taxon>Actinopterygii</taxon>
        <taxon>Neopterygii</taxon>
        <taxon>Teleostei</taxon>
        <taxon>Neoteleostei</taxon>
        <taxon>Acanthomorphata</taxon>
        <taxon>Eupercaria</taxon>
        <taxon>Tetraodontiformes</taxon>
        <taxon>Tetradontoidea</taxon>
        <taxon>Tetraodontidae</taxon>
        <taxon>Takifugu</taxon>
    </lineage>
</organism>
<proteinExistence type="predicted"/>
<dbReference type="Proteomes" id="UP000324091">
    <property type="component" value="Chromosome 4"/>
</dbReference>
<dbReference type="GO" id="GO:0016301">
    <property type="term" value="F:kinase activity"/>
    <property type="evidence" value="ECO:0007669"/>
    <property type="project" value="UniProtKB-KW"/>
</dbReference>
<name>A0A5C6N7W9_9TELE</name>
<evidence type="ECO:0000313" key="1">
    <source>
        <dbReference type="EMBL" id="TWW62838.1"/>
    </source>
</evidence>
<dbReference type="AlphaFoldDB" id="A0A5C6N7W9"/>
<keyword evidence="1" id="KW-0808">Transferase</keyword>
<reference evidence="1 2" key="1">
    <citation type="submission" date="2019-04" db="EMBL/GenBank/DDBJ databases">
        <title>Chromosome genome assembly for Takifugu flavidus.</title>
        <authorList>
            <person name="Xiao S."/>
        </authorList>
    </citation>
    <scope>NUCLEOTIDE SEQUENCE [LARGE SCALE GENOMIC DNA]</scope>
    <source>
        <strain evidence="1">HTHZ2018</strain>
        <tissue evidence="1">Muscle</tissue>
    </source>
</reference>